<evidence type="ECO:0000313" key="8">
    <source>
        <dbReference type="Proteomes" id="UP000693892"/>
    </source>
</evidence>
<feature type="transmembrane region" description="Helical" evidence="5">
    <location>
        <begin position="47"/>
        <end position="69"/>
    </location>
</feature>
<protein>
    <submittedName>
        <fullName evidence="7">Drug efflux pump JefA</fullName>
    </submittedName>
</protein>
<keyword evidence="4 5" id="KW-0472">Membrane</keyword>
<evidence type="ECO:0000256" key="2">
    <source>
        <dbReference type="ARBA" id="ARBA00022692"/>
    </source>
</evidence>
<dbReference type="PROSITE" id="PS50850">
    <property type="entry name" value="MFS"/>
    <property type="match status" value="1"/>
</dbReference>
<evidence type="ECO:0000256" key="5">
    <source>
        <dbReference type="SAM" id="Phobius"/>
    </source>
</evidence>
<feature type="transmembrane region" description="Helical" evidence="5">
    <location>
        <begin position="107"/>
        <end position="125"/>
    </location>
</feature>
<gene>
    <name evidence="7" type="primary">jefA</name>
    <name evidence="7" type="ORF">LEUCIP111803_02472</name>
</gene>
<comment type="caution">
    <text evidence="7">The sequence shown here is derived from an EMBL/GenBank/DDBJ whole genome shotgun (WGS) entry which is preliminary data.</text>
</comment>
<feature type="domain" description="Major facilitator superfamily (MFS) profile" evidence="6">
    <location>
        <begin position="1"/>
        <end position="361"/>
    </location>
</feature>
<evidence type="ECO:0000256" key="3">
    <source>
        <dbReference type="ARBA" id="ARBA00022989"/>
    </source>
</evidence>
<proteinExistence type="predicted"/>
<feature type="transmembrane region" description="Helical" evidence="5">
    <location>
        <begin position="137"/>
        <end position="153"/>
    </location>
</feature>
<dbReference type="AlphaFoldDB" id="A0A916NIH9"/>
<evidence type="ECO:0000256" key="1">
    <source>
        <dbReference type="ARBA" id="ARBA00004141"/>
    </source>
</evidence>
<dbReference type="Proteomes" id="UP000693892">
    <property type="component" value="Unassembled WGS sequence"/>
</dbReference>
<feature type="transmembrane region" description="Helical" evidence="5">
    <location>
        <begin position="204"/>
        <end position="227"/>
    </location>
</feature>
<keyword evidence="2 5" id="KW-0812">Transmembrane</keyword>
<reference evidence="7" key="1">
    <citation type="submission" date="2021-06" db="EMBL/GenBank/DDBJ databases">
        <authorList>
            <person name="Criscuolo A."/>
        </authorList>
    </citation>
    <scope>NUCLEOTIDE SEQUENCE</scope>
    <source>
        <strain evidence="7">CIP111803</strain>
    </source>
</reference>
<organism evidence="7 8">
    <name type="scientific">Leucobacter soli</name>
    <dbReference type="NCBI Taxonomy" id="2812850"/>
    <lineage>
        <taxon>Bacteria</taxon>
        <taxon>Bacillati</taxon>
        <taxon>Actinomycetota</taxon>
        <taxon>Actinomycetes</taxon>
        <taxon>Micrococcales</taxon>
        <taxon>Microbacteriaceae</taxon>
        <taxon>Leucobacter</taxon>
    </lineage>
</organism>
<sequence>MLASLAPNVGILILARALQGVGASVIVPTSLALLLEAYPKPDHKRMISIWAAAGSLAAALGPVLGGLLADLDWRLVFALKIPLALVALFAARALPTPPRKASPLPDLVGAACLAVTIASFITVLTMSSEGKPDQLRLWVTAALGISTFGLFLYRSMRHPDPVVDLRLFKTPSFSFAAVGMAAFYVGFSMMLLACALWATNVWEWSSALTGICFILGPGTAVVTSLIAGRTNLKAEWLSLGGGLLFMVAGLIWALSLTTENSSPVAFLAGFILTGAAAGIAQTGFLSGGAGALPEEDYASGTGIINTGRQIGAAVGVALLVAFVGSGDQAVSFGPVWVTISISGATAALAILPAITKLSSRTS</sequence>
<evidence type="ECO:0000259" key="6">
    <source>
        <dbReference type="PROSITE" id="PS50850"/>
    </source>
</evidence>
<dbReference type="GO" id="GO:0016020">
    <property type="term" value="C:membrane"/>
    <property type="evidence" value="ECO:0007669"/>
    <property type="project" value="UniProtKB-SubCell"/>
</dbReference>
<dbReference type="PANTHER" id="PTHR42718:SF48">
    <property type="entry name" value="CONSERVED TWO-DOMAIN MEMBRANE PROTEIN-RELATED"/>
    <property type="match status" value="1"/>
</dbReference>
<keyword evidence="3 5" id="KW-1133">Transmembrane helix</keyword>
<feature type="transmembrane region" description="Helical" evidence="5">
    <location>
        <begin position="12"/>
        <end position="35"/>
    </location>
</feature>
<dbReference type="GO" id="GO:0022857">
    <property type="term" value="F:transmembrane transporter activity"/>
    <property type="evidence" value="ECO:0007669"/>
    <property type="project" value="InterPro"/>
</dbReference>
<accession>A0A916NIH9</accession>
<dbReference type="InterPro" id="IPR011701">
    <property type="entry name" value="MFS"/>
</dbReference>
<dbReference type="InterPro" id="IPR020846">
    <property type="entry name" value="MFS_dom"/>
</dbReference>
<name>A0A916NIH9_9MICO</name>
<evidence type="ECO:0000256" key="4">
    <source>
        <dbReference type="ARBA" id="ARBA00023136"/>
    </source>
</evidence>
<feature type="transmembrane region" description="Helical" evidence="5">
    <location>
        <begin position="335"/>
        <end position="354"/>
    </location>
</feature>
<dbReference type="EMBL" id="CAJVAP010000042">
    <property type="protein sequence ID" value="CAG7622025.1"/>
    <property type="molecule type" value="Genomic_DNA"/>
</dbReference>
<evidence type="ECO:0000313" key="7">
    <source>
        <dbReference type="EMBL" id="CAG7622025.1"/>
    </source>
</evidence>
<dbReference type="Pfam" id="PF07690">
    <property type="entry name" value="MFS_1"/>
    <property type="match status" value="1"/>
</dbReference>
<dbReference type="PANTHER" id="PTHR42718">
    <property type="entry name" value="MAJOR FACILITATOR SUPERFAMILY MULTIDRUG TRANSPORTER MFSC"/>
    <property type="match status" value="1"/>
</dbReference>
<keyword evidence="8" id="KW-1185">Reference proteome</keyword>
<feature type="transmembrane region" description="Helical" evidence="5">
    <location>
        <begin position="173"/>
        <end position="198"/>
    </location>
</feature>
<feature type="transmembrane region" description="Helical" evidence="5">
    <location>
        <begin position="266"/>
        <end position="289"/>
    </location>
</feature>
<feature type="transmembrane region" description="Helical" evidence="5">
    <location>
        <begin position="75"/>
        <end position="95"/>
    </location>
</feature>
<comment type="subcellular location">
    <subcellularLocation>
        <location evidence="1">Membrane</location>
        <topology evidence="1">Multi-pass membrane protein</topology>
    </subcellularLocation>
</comment>
<feature type="transmembrane region" description="Helical" evidence="5">
    <location>
        <begin position="310"/>
        <end position="329"/>
    </location>
</feature>
<feature type="transmembrane region" description="Helical" evidence="5">
    <location>
        <begin position="234"/>
        <end position="254"/>
    </location>
</feature>